<evidence type="ECO:0000313" key="9">
    <source>
        <dbReference type="EMBL" id="MDI7922614.1"/>
    </source>
</evidence>
<gene>
    <name evidence="9" type="ORF">MRS75_11005</name>
</gene>
<dbReference type="InterPro" id="IPR008928">
    <property type="entry name" value="6-hairpin_glycosidase_sf"/>
</dbReference>
<evidence type="ECO:0000256" key="7">
    <source>
        <dbReference type="ARBA" id="ARBA00023326"/>
    </source>
</evidence>
<keyword evidence="7" id="KW-0624">Polysaccharide degradation</keyword>
<dbReference type="GO" id="GO:0030245">
    <property type="term" value="P:cellulose catabolic process"/>
    <property type="evidence" value="ECO:0007669"/>
    <property type="project" value="UniProtKB-KW"/>
</dbReference>
<evidence type="ECO:0000256" key="6">
    <source>
        <dbReference type="ARBA" id="ARBA00023295"/>
    </source>
</evidence>
<feature type="signal peptide" evidence="8">
    <location>
        <begin position="1"/>
        <end position="21"/>
    </location>
</feature>
<comment type="caution">
    <text evidence="9">The sequence shown here is derived from an EMBL/GenBank/DDBJ whole genome shotgun (WGS) entry which is preliminary data.</text>
</comment>
<keyword evidence="5" id="KW-0136">Cellulose degradation</keyword>
<evidence type="ECO:0000256" key="3">
    <source>
        <dbReference type="ARBA" id="ARBA00012601"/>
    </source>
</evidence>
<dbReference type="GO" id="GO:0008810">
    <property type="term" value="F:cellulase activity"/>
    <property type="evidence" value="ECO:0007669"/>
    <property type="project" value="UniProtKB-EC"/>
</dbReference>
<reference evidence="9" key="1">
    <citation type="submission" date="2022-03" db="EMBL/GenBank/DDBJ databases">
        <title>Fererhizobium litorale gen. nov., sp. nov., isolated from sandy sediments of the Sea of Japan seashore.</title>
        <authorList>
            <person name="Romanenko L."/>
            <person name="Kurilenko V."/>
            <person name="Otstavnykh N."/>
            <person name="Svetashev V."/>
            <person name="Tekutyeva L."/>
            <person name="Isaeva M."/>
            <person name="Mikhailov V."/>
        </authorList>
    </citation>
    <scope>NUCLEOTIDE SEQUENCE</scope>
    <source>
        <strain evidence="9">KMM 9576</strain>
    </source>
</reference>
<evidence type="ECO:0000256" key="1">
    <source>
        <dbReference type="ARBA" id="ARBA00000966"/>
    </source>
</evidence>
<evidence type="ECO:0000256" key="4">
    <source>
        <dbReference type="ARBA" id="ARBA00022801"/>
    </source>
</evidence>
<comment type="similarity">
    <text evidence="2">Belongs to the glycosyl hydrolase 8 (cellulase D) family.</text>
</comment>
<dbReference type="SUPFAM" id="SSF48208">
    <property type="entry name" value="Six-hairpin glycosidases"/>
    <property type="match status" value="1"/>
</dbReference>
<keyword evidence="4 9" id="KW-0378">Hydrolase</keyword>
<comment type="catalytic activity">
    <reaction evidence="1">
        <text>Endohydrolysis of (1-&gt;4)-beta-D-glucosidic linkages in cellulose, lichenin and cereal beta-D-glucans.</text>
        <dbReference type="EC" id="3.2.1.4"/>
    </reaction>
</comment>
<keyword evidence="8" id="KW-0732">Signal</keyword>
<keyword evidence="6" id="KW-0326">Glycosidase</keyword>
<feature type="chain" id="PRO_5042061525" description="cellulase" evidence="8">
    <location>
        <begin position="22"/>
        <end position="347"/>
    </location>
</feature>
<dbReference type="InterPro" id="IPR002037">
    <property type="entry name" value="Glyco_hydro_8"/>
</dbReference>
<dbReference type="Pfam" id="PF01270">
    <property type="entry name" value="Glyco_hydro_8"/>
    <property type="match status" value="1"/>
</dbReference>
<dbReference type="RefSeq" id="WP_311786506.1">
    <property type="nucleotide sequence ID" value="NZ_JALDYY010000004.1"/>
</dbReference>
<accession>A0AAE3U0Z9</accession>
<name>A0AAE3U0Z9_9HYPH</name>
<dbReference type="AlphaFoldDB" id="A0AAE3U0Z9"/>
<evidence type="ECO:0000256" key="5">
    <source>
        <dbReference type="ARBA" id="ARBA00023001"/>
    </source>
</evidence>
<evidence type="ECO:0000313" key="10">
    <source>
        <dbReference type="Proteomes" id="UP001161580"/>
    </source>
</evidence>
<evidence type="ECO:0000256" key="8">
    <source>
        <dbReference type="SAM" id="SignalP"/>
    </source>
</evidence>
<dbReference type="PRINTS" id="PR00735">
    <property type="entry name" value="GLHYDRLASE8"/>
</dbReference>
<dbReference type="Proteomes" id="UP001161580">
    <property type="component" value="Unassembled WGS sequence"/>
</dbReference>
<dbReference type="InterPro" id="IPR012341">
    <property type="entry name" value="6hp_glycosidase-like_sf"/>
</dbReference>
<proteinExistence type="inferred from homology"/>
<sequence length="347" mass="37570">MQSLAKAIAAGLFAVVLASGAASKPLISAEAWNAYKENFLDTSGRIIDTGNGNISHSEGQGYGLLLAYYADSPPDFEQIWSFTRTELLVRDDGLAVWRWDPSKRPHVTDINNATDGDILIAYALALAGARWNRDDYTAAASRIATALASKAVVAHGERLLLLPAVTGFAAADRPDGPVINPSYYIFEAFPLLAQLAPQADWTKLSGDGLALVEKMQFGPRQLPTDWVSLAGEMRPADGFPGEYGYNALRIPLYLARAGNPAPALVQRLRKQTTGPEDSLQLMTFDDAGPGTLLTDPGYRFINHLVACVAEAKPIPEDLRQFRPTLYYPSTLHLLGLAYAAEKHPGCL</sequence>
<keyword evidence="7" id="KW-0119">Carbohydrate metabolism</keyword>
<keyword evidence="10" id="KW-1185">Reference proteome</keyword>
<dbReference type="EC" id="3.2.1.4" evidence="3"/>
<protein>
    <recommendedName>
        <fullName evidence="3">cellulase</fullName>
        <ecNumber evidence="3">3.2.1.4</ecNumber>
    </recommendedName>
</protein>
<evidence type="ECO:0000256" key="2">
    <source>
        <dbReference type="ARBA" id="ARBA00009209"/>
    </source>
</evidence>
<organism evidence="9 10">
    <name type="scientific">Ferirhizobium litorale</name>
    <dbReference type="NCBI Taxonomy" id="2927786"/>
    <lineage>
        <taxon>Bacteria</taxon>
        <taxon>Pseudomonadati</taxon>
        <taxon>Pseudomonadota</taxon>
        <taxon>Alphaproteobacteria</taxon>
        <taxon>Hyphomicrobiales</taxon>
        <taxon>Rhizobiaceae</taxon>
        <taxon>Ferirhizobium</taxon>
    </lineage>
</organism>
<dbReference type="Gene3D" id="1.50.10.10">
    <property type="match status" value="1"/>
</dbReference>
<dbReference type="EMBL" id="JALDYZ010000005">
    <property type="protein sequence ID" value="MDI7922614.1"/>
    <property type="molecule type" value="Genomic_DNA"/>
</dbReference>